<evidence type="ECO:0000313" key="1">
    <source>
        <dbReference type="EMBL" id="GMH54039.1"/>
    </source>
</evidence>
<evidence type="ECO:0000313" key="2">
    <source>
        <dbReference type="Proteomes" id="UP001165122"/>
    </source>
</evidence>
<protein>
    <submittedName>
        <fullName evidence="1">Uncharacterized protein</fullName>
    </submittedName>
</protein>
<name>A0A9W6ZP57_9STRA</name>
<dbReference type="Proteomes" id="UP001165122">
    <property type="component" value="Unassembled WGS sequence"/>
</dbReference>
<proteinExistence type="predicted"/>
<comment type="caution">
    <text evidence="1">The sequence shown here is derived from an EMBL/GenBank/DDBJ whole genome shotgun (WGS) entry which is preliminary data.</text>
</comment>
<sequence>MPPPIVTAVVETCNACLAAFPEVERFMKEVKGGNCKTCNERGIHSTMYLPRLLVYIDHDKSAIKLGAPRMAILHNGTPANGGTVSKIIDLTSYDTDGLHDLMSEIGFERFGIYNRLDIVDGEFVYKKGEEVPKHTNLGNLGTTPKEQHAKPEKHAEPINMMGGAVFTALFLLTFKSTKGSTKAKKTKSDDMDDTNIVAHISSNRVRKRIEV</sequence>
<gene>
    <name evidence="1" type="ORF">TrLO_g12791</name>
</gene>
<keyword evidence="2" id="KW-1185">Reference proteome</keyword>
<dbReference type="OrthoDB" id="205360at2759"/>
<accession>A0A9W6ZP57</accession>
<organism evidence="1 2">
    <name type="scientific">Triparma laevis f. longispina</name>
    <dbReference type="NCBI Taxonomy" id="1714387"/>
    <lineage>
        <taxon>Eukaryota</taxon>
        <taxon>Sar</taxon>
        <taxon>Stramenopiles</taxon>
        <taxon>Ochrophyta</taxon>
        <taxon>Bolidophyceae</taxon>
        <taxon>Parmales</taxon>
        <taxon>Triparmaceae</taxon>
        <taxon>Triparma</taxon>
    </lineage>
</organism>
<dbReference type="EMBL" id="BRXW01000431">
    <property type="protein sequence ID" value="GMH54039.1"/>
    <property type="molecule type" value="Genomic_DNA"/>
</dbReference>
<reference evidence="2" key="1">
    <citation type="journal article" date="2023" name="Commun. Biol.">
        <title>Genome analysis of Parmales, the sister group of diatoms, reveals the evolutionary specialization of diatoms from phago-mixotrophs to photoautotrophs.</title>
        <authorList>
            <person name="Ban H."/>
            <person name="Sato S."/>
            <person name="Yoshikawa S."/>
            <person name="Yamada K."/>
            <person name="Nakamura Y."/>
            <person name="Ichinomiya M."/>
            <person name="Sato N."/>
            <person name="Blanc-Mathieu R."/>
            <person name="Endo H."/>
            <person name="Kuwata A."/>
            <person name="Ogata H."/>
        </authorList>
    </citation>
    <scope>NUCLEOTIDE SEQUENCE [LARGE SCALE GENOMIC DNA]</scope>
    <source>
        <strain evidence="2">NIES 3700</strain>
    </source>
</reference>
<dbReference type="AlphaFoldDB" id="A0A9W6ZP57"/>